<feature type="compositionally biased region" description="Acidic residues" evidence="1">
    <location>
        <begin position="1"/>
        <end position="25"/>
    </location>
</feature>
<evidence type="ECO:0000256" key="1">
    <source>
        <dbReference type="SAM" id="MobiDB-lite"/>
    </source>
</evidence>
<dbReference type="EMBL" id="HBNS01020018">
    <property type="protein sequence ID" value="CAE4609121.1"/>
    <property type="molecule type" value="Transcribed_RNA"/>
</dbReference>
<gene>
    <name evidence="2" type="ORF">DBRI00130_LOCUS15904</name>
</gene>
<reference evidence="2" key="1">
    <citation type="submission" date="2021-01" db="EMBL/GenBank/DDBJ databases">
        <authorList>
            <person name="Corre E."/>
            <person name="Pelletier E."/>
            <person name="Niang G."/>
            <person name="Scheremetjew M."/>
            <person name="Finn R."/>
            <person name="Kale V."/>
            <person name="Holt S."/>
            <person name="Cochrane G."/>
            <person name="Meng A."/>
            <person name="Brown T."/>
            <person name="Cohen L."/>
        </authorList>
    </citation>
    <scope>NUCLEOTIDE SEQUENCE</scope>
    <source>
        <strain evidence="2">GSO104</strain>
    </source>
</reference>
<protein>
    <submittedName>
        <fullName evidence="2">Uncharacterized protein</fullName>
    </submittedName>
</protein>
<sequence>MSLLEEDYPSEEYSTEEEEGVDSYEPEQHHHQQQYYSAPLTPPRGYKDERQTLPTIQGTPTRPGANGDEDEEDNDIPLRTSLSPRRSYPSPEMFIRVEEDEDESPQRSSPGGREEIVEEKDHVPIGGDDAVLLDLAELEELQAEAESMKGLGNKHMAAQVSSFLLLWDGFLNVIGGKGKHIVEKQALKIK</sequence>
<organism evidence="2">
    <name type="scientific">Ditylum brightwellii</name>
    <dbReference type="NCBI Taxonomy" id="49249"/>
    <lineage>
        <taxon>Eukaryota</taxon>
        <taxon>Sar</taxon>
        <taxon>Stramenopiles</taxon>
        <taxon>Ochrophyta</taxon>
        <taxon>Bacillariophyta</taxon>
        <taxon>Mediophyceae</taxon>
        <taxon>Lithodesmiophycidae</taxon>
        <taxon>Lithodesmiales</taxon>
        <taxon>Lithodesmiaceae</taxon>
        <taxon>Ditylum</taxon>
    </lineage>
</organism>
<evidence type="ECO:0000313" key="2">
    <source>
        <dbReference type="EMBL" id="CAE4609121.1"/>
    </source>
</evidence>
<proteinExistence type="predicted"/>
<accession>A0A7S4V5L3</accession>
<feature type="region of interest" description="Disordered" evidence="1">
    <location>
        <begin position="1"/>
        <end position="120"/>
    </location>
</feature>
<dbReference type="AlphaFoldDB" id="A0A7S4V5L3"/>
<name>A0A7S4V5L3_9STRA</name>